<protein>
    <recommendedName>
        <fullName evidence="1">Lysozyme</fullName>
        <ecNumber evidence="1">3.2.1.17</ecNumber>
    </recommendedName>
</protein>
<dbReference type="PATRIC" id="fig|1028307.3.peg.1169"/>
<keyword evidence="1" id="KW-0378">Hydrolase</keyword>
<comment type="similarity">
    <text evidence="1">Belongs to the glycosyl hydrolase 24 family.</text>
</comment>
<evidence type="ECO:0000313" key="2">
    <source>
        <dbReference type="EMBL" id="AEG96098.1"/>
    </source>
</evidence>
<dbReference type="InterPro" id="IPR023346">
    <property type="entry name" value="Lysozyme-like_dom_sf"/>
</dbReference>
<keyword evidence="1" id="KW-0929">Antimicrobial</keyword>
<dbReference type="Proteomes" id="UP000008881">
    <property type="component" value="Chromosome"/>
</dbReference>
<keyword evidence="3" id="KW-1185">Reference proteome</keyword>
<dbReference type="Gene3D" id="1.10.1740.240">
    <property type="match status" value="1"/>
</dbReference>
<accession>A0A0H3FTJ5</accession>
<dbReference type="EC" id="3.2.1.17" evidence="1"/>
<proteinExistence type="inferred from homology"/>
<dbReference type="SUPFAM" id="SSF53955">
    <property type="entry name" value="Lysozyme-like"/>
    <property type="match status" value="1"/>
</dbReference>
<dbReference type="GO" id="GO:0003796">
    <property type="term" value="F:lysozyme activity"/>
    <property type="evidence" value="ECO:0007669"/>
    <property type="project" value="UniProtKB-EC"/>
</dbReference>
<organism evidence="2 3">
    <name type="scientific">Klebsiella aerogenes (strain ATCC 13048 / DSM 30053 / CCUG 1429 / JCM 1235 / KCTC 2190 / NBRC 13534 / NCIMB 10102 / NCTC 10006 / CDC 819-56)</name>
    <name type="common">Enterobacter aerogenes</name>
    <dbReference type="NCBI Taxonomy" id="1028307"/>
    <lineage>
        <taxon>Bacteria</taxon>
        <taxon>Pseudomonadati</taxon>
        <taxon>Pseudomonadota</taxon>
        <taxon>Gammaproteobacteria</taxon>
        <taxon>Enterobacterales</taxon>
        <taxon>Enterobacteriaceae</taxon>
        <taxon>Klebsiella/Raoultella group</taxon>
        <taxon>Klebsiella</taxon>
    </lineage>
</organism>
<keyword evidence="1" id="KW-0081">Bacteriolytic enzyme</keyword>
<keyword evidence="1" id="KW-0326">Glycosidase</keyword>
<dbReference type="GO" id="GO:0031640">
    <property type="term" value="P:killing of cells of another organism"/>
    <property type="evidence" value="ECO:0007669"/>
    <property type="project" value="UniProtKB-KW"/>
</dbReference>
<name>A0A0H3FTJ5_KLEAK</name>
<evidence type="ECO:0000313" key="3">
    <source>
        <dbReference type="Proteomes" id="UP000008881"/>
    </source>
</evidence>
<dbReference type="eggNOG" id="COG3772">
    <property type="taxonomic scope" value="Bacteria"/>
</dbReference>
<gene>
    <name evidence="2" type="ordered locus">EAE_05855</name>
</gene>
<dbReference type="HOGENOM" id="CLU_091641_7_0_6"/>
<dbReference type="EMBL" id="CP002824">
    <property type="protein sequence ID" value="AEG96098.1"/>
    <property type="molecule type" value="Genomic_DNA"/>
</dbReference>
<dbReference type="InterPro" id="IPR002196">
    <property type="entry name" value="Glyco_hydro_24"/>
</dbReference>
<dbReference type="RefSeq" id="WP_015703752.1">
    <property type="nucleotide sequence ID" value="NC_015663.1"/>
</dbReference>
<sequence length="140" mass="15936">MTITTLSLAGLRFIQQTQGLALLPYQDQFGQWRVGYGHAIDEYEKVTPITAELAMMLLTVDLLQCQQILQRRLVVELTQPQCDALLALVFSLDGSAQPELEAILRSLNSHNITQALAIWRKIDRDNAFRLQECEWFSQTS</sequence>
<dbReference type="GO" id="GO:0009253">
    <property type="term" value="P:peptidoglycan catabolic process"/>
    <property type="evidence" value="ECO:0007669"/>
    <property type="project" value="InterPro"/>
</dbReference>
<dbReference type="PANTHER" id="PTHR38107:SF3">
    <property type="entry name" value="LYSOZYME RRRD-RELATED"/>
    <property type="match status" value="1"/>
</dbReference>
<dbReference type="PANTHER" id="PTHR38107">
    <property type="match status" value="1"/>
</dbReference>
<comment type="catalytic activity">
    <reaction evidence="1">
        <text>Hydrolysis of (1-&gt;4)-beta-linkages between N-acetylmuramic acid and N-acetyl-D-glucosamine residues in a peptidoglycan and between N-acetyl-D-glucosamine residues in chitodextrins.</text>
        <dbReference type="EC" id="3.2.1.17"/>
    </reaction>
</comment>
<evidence type="ECO:0000256" key="1">
    <source>
        <dbReference type="RuleBase" id="RU003788"/>
    </source>
</evidence>
<dbReference type="AlphaFoldDB" id="A0A0H3FTJ5"/>
<dbReference type="KEGG" id="eae:EAE_05855"/>
<dbReference type="Pfam" id="PF00959">
    <property type="entry name" value="Phage_lysozyme"/>
    <property type="match status" value="1"/>
</dbReference>
<dbReference type="InterPro" id="IPR051018">
    <property type="entry name" value="Bacteriophage_GH24"/>
</dbReference>
<reference evidence="2 3" key="1">
    <citation type="journal article" date="2012" name="J. Bacteriol.">
        <title>Complete genome sequence of Enterobacter aerogenes KCTC 2190.</title>
        <authorList>
            <person name="Shin S.H."/>
            <person name="Kim S."/>
            <person name="Kim J.Y."/>
            <person name="Lee S."/>
            <person name="Um Y."/>
            <person name="Oh M.K."/>
            <person name="Kim Y.R."/>
            <person name="Lee J."/>
            <person name="Yang K.S."/>
        </authorList>
    </citation>
    <scope>NUCLEOTIDE SEQUENCE [LARGE SCALE GENOMIC DNA]</scope>
    <source>
        <strain evidence="2 3">KCTC 2190</strain>
    </source>
</reference>
<dbReference type="GeneID" id="93314299"/>
<dbReference type="OrthoDB" id="8141296at2"/>
<dbReference type="GO" id="GO:0016998">
    <property type="term" value="P:cell wall macromolecule catabolic process"/>
    <property type="evidence" value="ECO:0007669"/>
    <property type="project" value="InterPro"/>
</dbReference>
<dbReference type="GO" id="GO:0042742">
    <property type="term" value="P:defense response to bacterium"/>
    <property type="evidence" value="ECO:0007669"/>
    <property type="project" value="UniProtKB-KW"/>
</dbReference>